<dbReference type="PANTHER" id="PTHR30213:SF0">
    <property type="entry name" value="UPF0761 MEMBRANE PROTEIN YIHY"/>
    <property type="match status" value="1"/>
</dbReference>
<evidence type="ECO:0000256" key="2">
    <source>
        <dbReference type="ARBA" id="ARBA00022475"/>
    </source>
</evidence>
<sequence>MPLSLQTVASRTEALINELSHFPWKTTAQTLRERFREDHLGLTASSLTFTTILALVPFFTVALAVFTAFPIFGKLQDALQGWLVSSLVPDSISRQVIGYLNQFASKASGLGVAGFSILLATALALILTIDRTLNDIWRVPRLRPLGQRVLIYWAAITLGPLLMGASLALTSYVMSASGGLVKRLPDGVQLLFDSIQFVVLAGGMASLYHYVPNTPVKWRHAWTGGLFVAVCIELAKKILALYLGKVPTYSVVYGAFATLPILLVWIYVAWVIVLLGAVVTAYLPSLLAGVARRGTVAGWTFQLAIEVLQELHRARSQPMKGLRPSQLAQLLRVDVLQLEPVLEALTALDWAGEVADAAVSASDVPEPRYVLLADPALTPLAPLVQKLLLERAQSLAPLWQRAGLESLHMADVLESAAQAG</sequence>
<evidence type="ECO:0000256" key="3">
    <source>
        <dbReference type="ARBA" id="ARBA00022519"/>
    </source>
</evidence>
<feature type="transmembrane region" description="Helical" evidence="7">
    <location>
        <begin position="223"/>
        <end position="243"/>
    </location>
</feature>
<dbReference type="AlphaFoldDB" id="A0A235EHK7"/>
<comment type="similarity">
    <text evidence="7">Belongs to the UPF0761 family.</text>
</comment>
<evidence type="ECO:0000313" key="9">
    <source>
        <dbReference type="Proteomes" id="UP000215441"/>
    </source>
</evidence>
<gene>
    <name evidence="8" type="ORF">CBY09_16970</name>
</gene>
<evidence type="ECO:0000313" key="8">
    <source>
        <dbReference type="EMBL" id="OYD48536.1"/>
    </source>
</evidence>
<evidence type="ECO:0000256" key="4">
    <source>
        <dbReference type="ARBA" id="ARBA00022692"/>
    </source>
</evidence>
<feature type="transmembrane region" description="Helical" evidence="7">
    <location>
        <begin position="109"/>
        <end position="129"/>
    </location>
</feature>
<evidence type="ECO:0000256" key="5">
    <source>
        <dbReference type="ARBA" id="ARBA00022989"/>
    </source>
</evidence>
<dbReference type="Pfam" id="PF03631">
    <property type="entry name" value="Virul_fac_BrkB"/>
    <property type="match status" value="1"/>
</dbReference>
<feature type="transmembrane region" description="Helical" evidence="7">
    <location>
        <begin position="150"/>
        <end position="174"/>
    </location>
</feature>
<comment type="caution">
    <text evidence="8">The sequence shown here is derived from an EMBL/GenBank/DDBJ whole genome shotgun (WGS) entry which is preliminary data.</text>
</comment>
<keyword evidence="9" id="KW-1185">Reference proteome</keyword>
<keyword evidence="6 7" id="KW-0472">Membrane</keyword>
<evidence type="ECO:0000256" key="1">
    <source>
        <dbReference type="ARBA" id="ARBA00004651"/>
    </source>
</evidence>
<feature type="transmembrane region" description="Helical" evidence="7">
    <location>
        <begin position="255"/>
        <end position="283"/>
    </location>
</feature>
<proteinExistence type="inferred from homology"/>
<name>A0A235EHK7_9BURK</name>
<accession>A0A235EHK7</accession>
<feature type="transmembrane region" description="Helical" evidence="7">
    <location>
        <begin position="40"/>
        <end position="73"/>
    </location>
</feature>
<dbReference type="RefSeq" id="WP_094290778.1">
    <property type="nucleotide sequence ID" value="NZ_NOIG01000011.1"/>
</dbReference>
<dbReference type="NCBIfam" id="TIGR00765">
    <property type="entry name" value="yihY_not_rbn"/>
    <property type="match status" value="1"/>
</dbReference>
<dbReference type="OrthoDB" id="9808671at2"/>
<dbReference type="GO" id="GO:0005886">
    <property type="term" value="C:plasma membrane"/>
    <property type="evidence" value="ECO:0007669"/>
    <property type="project" value="UniProtKB-SubCell"/>
</dbReference>
<protein>
    <recommendedName>
        <fullName evidence="7">UPF0761 membrane protein CBY09_16970</fullName>
    </recommendedName>
</protein>
<dbReference type="Proteomes" id="UP000215441">
    <property type="component" value="Unassembled WGS sequence"/>
</dbReference>
<keyword evidence="3" id="KW-0997">Cell inner membrane</keyword>
<feature type="transmembrane region" description="Helical" evidence="7">
    <location>
        <begin position="194"/>
        <end position="211"/>
    </location>
</feature>
<dbReference type="EMBL" id="NOIG01000011">
    <property type="protein sequence ID" value="OYD48536.1"/>
    <property type="molecule type" value="Genomic_DNA"/>
</dbReference>
<dbReference type="PANTHER" id="PTHR30213">
    <property type="entry name" value="INNER MEMBRANE PROTEIN YHJD"/>
    <property type="match status" value="1"/>
</dbReference>
<evidence type="ECO:0000256" key="7">
    <source>
        <dbReference type="HAMAP-Rule" id="MF_00672"/>
    </source>
</evidence>
<keyword evidence="4 7" id="KW-0812">Transmembrane</keyword>
<reference evidence="8 9" key="1">
    <citation type="submission" date="2017-07" db="EMBL/GenBank/DDBJ databases">
        <title>Acidovorax KNDSW TSA 6 genome sequence and assembly.</title>
        <authorList>
            <person name="Mayilraj S."/>
        </authorList>
    </citation>
    <scope>NUCLEOTIDE SEQUENCE [LARGE SCALE GENOMIC DNA]</scope>
    <source>
        <strain evidence="8 9">KNDSW-TSA6</strain>
    </source>
</reference>
<dbReference type="HAMAP" id="MF_00672">
    <property type="entry name" value="UPF0761"/>
    <property type="match status" value="1"/>
</dbReference>
<dbReference type="InterPro" id="IPR017039">
    <property type="entry name" value="Virul_fac_BrkB"/>
</dbReference>
<dbReference type="InterPro" id="IPR023679">
    <property type="entry name" value="UPF0761_bac"/>
</dbReference>
<keyword evidence="5 7" id="KW-1133">Transmembrane helix</keyword>
<organism evidence="8 9">
    <name type="scientific">Acidovorax kalamii</name>
    <dbReference type="NCBI Taxonomy" id="2004485"/>
    <lineage>
        <taxon>Bacteria</taxon>
        <taxon>Pseudomonadati</taxon>
        <taxon>Pseudomonadota</taxon>
        <taxon>Betaproteobacteria</taxon>
        <taxon>Burkholderiales</taxon>
        <taxon>Comamonadaceae</taxon>
        <taxon>Acidovorax</taxon>
    </lineage>
</organism>
<keyword evidence="2 7" id="KW-1003">Cell membrane</keyword>
<comment type="subcellular location">
    <subcellularLocation>
        <location evidence="1 7">Cell membrane</location>
        <topology evidence="1 7">Multi-pass membrane protein</topology>
    </subcellularLocation>
</comment>
<evidence type="ECO:0000256" key="6">
    <source>
        <dbReference type="ARBA" id="ARBA00023136"/>
    </source>
</evidence>